<reference evidence="1 2" key="1">
    <citation type="submission" date="2016-10" db="EMBL/GenBank/DDBJ databases">
        <authorList>
            <person name="de Groot N.N."/>
        </authorList>
    </citation>
    <scope>NUCLEOTIDE SEQUENCE [LARGE SCALE GENOMIC DNA]</scope>
    <source>
        <strain evidence="1 2">Nm146</strain>
    </source>
</reference>
<protein>
    <recommendedName>
        <fullName evidence="3">DUF1508 domain-containing protein</fullName>
    </recommendedName>
</protein>
<dbReference type="STRING" id="52442.SAMN05421880_11758"/>
<evidence type="ECO:0008006" key="3">
    <source>
        <dbReference type="Google" id="ProtNLM"/>
    </source>
</evidence>
<proteinExistence type="predicted"/>
<keyword evidence="2" id="KW-1185">Reference proteome</keyword>
<dbReference type="AlphaFoldDB" id="A0A1I4R4Q2"/>
<accession>A0A1I4R4Q2</accession>
<dbReference type="EMBL" id="FOUF01000017">
    <property type="protein sequence ID" value="SFM46903.1"/>
    <property type="molecule type" value="Genomic_DNA"/>
</dbReference>
<gene>
    <name evidence="1" type="ORF">SAMN05421880_11758</name>
</gene>
<dbReference type="Proteomes" id="UP000199561">
    <property type="component" value="Unassembled WGS sequence"/>
</dbReference>
<evidence type="ECO:0000313" key="2">
    <source>
        <dbReference type="Proteomes" id="UP000199561"/>
    </source>
</evidence>
<name>A0A1I4R4Q2_9PROT</name>
<dbReference type="RefSeq" id="WP_090669533.1">
    <property type="nucleotide sequence ID" value="NZ_FOUF01000017.1"/>
</dbReference>
<evidence type="ECO:0000313" key="1">
    <source>
        <dbReference type="EMBL" id="SFM46903.1"/>
    </source>
</evidence>
<organism evidence="1 2">
    <name type="scientific">Nitrosomonas nitrosa</name>
    <dbReference type="NCBI Taxonomy" id="52442"/>
    <lineage>
        <taxon>Bacteria</taxon>
        <taxon>Pseudomonadati</taxon>
        <taxon>Pseudomonadota</taxon>
        <taxon>Betaproteobacteria</taxon>
        <taxon>Nitrosomonadales</taxon>
        <taxon>Nitrosomonadaceae</taxon>
        <taxon>Nitrosomonas</taxon>
    </lineage>
</organism>
<sequence length="62" mass="6920">MNKPPIISAYIRHNGSGDYELFITKGLALPVHHATYYSRFEARQEANRLGASMILQVRGTAS</sequence>